<feature type="compositionally biased region" description="Polar residues" evidence="1">
    <location>
        <begin position="84"/>
        <end position="97"/>
    </location>
</feature>
<comment type="caution">
    <text evidence="2">The sequence shown here is derived from an EMBL/GenBank/DDBJ whole genome shotgun (WGS) entry which is preliminary data.</text>
</comment>
<feature type="region of interest" description="Disordered" evidence="1">
    <location>
        <begin position="59"/>
        <end position="164"/>
    </location>
</feature>
<reference evidence="2 3" key="1">
    <citation type="journal article" date="2017" name="Int. J. Parasitol.">
        <title>The genome of the protozoan parasite Cystoisospora suis and a reverse vaccinology approach to identify vaccine candidates.</title>
        <authorList>
            <person name="Palmieri N."/>
            <person name="Shrestha A."/>
            <person name="Ruttkowski B."/>
            <person name="Beck T."/>
            <person name="Vogl C."/>
            <person name="Tomley F."/>
            <person name="Blake D.P."/>
            <person name="Joachim A."/>
        </authorList>
    </citation>
    <scope>NUCLEOTIDE SEQUENCE [LARGE SCALE GENOMIC DNA]</scope>
    <source>
        <strain evidence="2 3">Wien I</strain>
    </source>
</reference>
<dbReference type="VEuPathDB" id="ToxoDB:CSUI_002203"/>
<dbReference type="AlphaFoldDB" id="A0A2C6L9V1"/>
<feature type="non-terminal residue" evidence="2">
    <location>
        <position position="164"/>
    </location>
</feature>
<gene>
    <name evidence="2" type="ORF">CSUI_002203</name>
</gene>
<evidence type="ECO:0000313" key="2">
    <source>
        <dbReference type="EMBL" id="PHJ23942.1"/>
    </source>
</evidence>
<dbReference type="EMBL" id="MIGC01000923">
    <property type="protein sequence ID" value="PHJ23942.1"/>
    <property type="molecule type" value="Genomic_DNA"/>
</dbReference>
<accession>A0A2C6L9V1</accession>
<keyword evidence="3" id="KW-1185">Reference proteome</keyword>
<organism evidence="2 3">
    <name type="scientific">Cystoisospora suis</name>
    <dbReference type="NCBI Taxonomy" id="483139"/>
    <lineage>
        <taxon>Eukaryota</taxon>
        <taxon>Sar</taxon>
        <taxon>Alveolata</taxon>
        <taxon>Apicomplexa</taxon>
        <taxon>Conoidasida</taxon>
        <taxon>Coccidia</taxon>
        <taxon>Eucoccidiorida</taxon>
        <taxon>Eimeriorina</taxon>
        <taxon>Sarcocystidae</taxon>
        <taxon>Cystoisospora</taxon>
    </lineage>
</organism>
<dbReference type="Proteomes" id="UP000221165">
    <property type="component" value="Unassembled WGS sequence"/>
</dbReference>
<dbReference type="GeneID" id="94425616"/>
<sequence length="164" mass="17652">MRSLSMLLFAGVLKMSGVMERLFLRAKPSGHFVRLCFFLCELYLLIILLKDHPEIEGLAADESPDQHKATPPFASPPAGESFSDPANQPKASLSSAATGVPKTEQKGNVIPGLDSQEAAYNFATPSARIQQKRHEDFDLSGTEPQGGGSFETDGPPGGEGQEHR</sequence>
<proteinExistence type="predicted"/>
<feature type="compositionally biased region" description="Gly residues" evidence="1">
    <location>
        <begin position="144"/>
        <end position="164"/>
    </location>
</feature>
<protein>
    <submittedName>
        <fullName evidence="2">Uncharacterized protein</fullName>
    </submittedName>
</protein>
<evidence type="ECO:0000256" key="1">
    <source>
        <dbReference type="SAM" id="MobiDB-lite"/>
    </source>
</evidence>
<name>A0A2C6L9V1_9APIC</name>
<evidence type="ECO:0000313" key="3">
    <source>
        <dbReference type="Proteomes" id="UP000221165"/>
    </source>
</evidence>
<dbReference type="RefSeq" id="XP_067925616.1">
    <property type="nucleotide sequence ID" value="XM_068062405.1"/>
</dbReference>